<dbReference type="RefSeq" id="WP_061897785.1">
    <property type="nucleotide sequence ID" value="NZ_LOBR01000081.1"/>
</dbReference>
<reference evidence="3" key="1">
    <citation type="submission" date="2015-12" db="EMBL/GenBank/DDBJ databases">
        <authorList>
            <person name="Shamseldin A."/>
            <person name="Moawad H."/>
            <person name="Abd El-Rahim W.M."/>
            <person name="Sadowsky M.J."/>
        </authorList>
    </citation>
    <scope>NUCLEOTIDE SEQUENCE [LARGE SCALE GENOMIC DNA]</scope>
    <source>
        <strain evidence="3">2538-88</strain>
    </source>
</reference>
<gene>
    <name evidence="2" type="ORF">ATY37_05230</name>
</gene>
<dbReference type="InterPro" id="IPR021290">
    <property type="entry name" value="DUF2861"/>
</dbReference>
<dbReference type="AlphaFoldDB" id="A0A151KUP7"/>
<keyword evidence="1" id="KW-0732">Signal</keyword>
<protein>
    <recommendedName>
        <fullName evidence="4">DUF2861 domain-containing protein</fullName>
    </recommendedName>
</protein>
<dbReference type="EMBL" id="LOBR01000081">
    <property type="protein sequence ID" value="KYN84448.1"/>
    <property type="molecule type" value="Genomic_DNA"/>
</dbReference>
<proteinExistence type="predicted"/>
<feature type="signal peptide" evidence="1">
    <location>
        <begin position="1"/>
        <end position="26"/>
    </location>
</feature>
<evidence type="ECO:0000256" key="1">
    <source>
        <dbReference type="SAM" id="SignalP"/>
    </source>
</evidence>
<evidence type="ECO:0000313" key="3">
    <source>
        <dbReference type="Proteomes" id="UP000075346"/>
    </source>
</evidence>
<dbReference type="Proteomes" id="UP000075346">
    <property type="component" value="Unassembled WGS sequence"/>
</dbReference>
<evidence type="ECO:0008006" key="4">
    <source>
        <dbReference type="Google" id="ProtNLM"/>
    </source>
</evidence>
<sequence length="276" mass="30466">MICASFRNHLVRLGMLIALLSGAAIAETPPSPTHAWFRATPLQSSYQPLIDGHPTQAWHELIHALSTTPVAEPFWQPIKEAILSQTQCGQALPITSPNDLAIAVTFIHKFNQTFQGYQVRLSAENLSQPLAVRLTSAQGAIVLEAELAPADYAEVESRDLLSPYAAGVYWLTLGEQRIALLISAPSSTPWIEQSNADALTIRFPATLSGCASSLARWQFFDQNFTLLHSQTINQDQPPTPPTDPSQARWRSLSVTQIEYQGTIRVEQMQRLTIPID</sequence>
<feature type="chain" id="PRO_5007583599" description="DUF2861 domain-containing protein" evidence="1">
    <location>
        <begin position="27"/>
        <end position="276"/>
    </location>
</feature>
<name>A0A151KUP7_9VIBR</name>
<organism evidence="2 3">
    <name type="scientific">Vibrio cidicii</name>
    <dbReference type="NCBI Taxonomy" id="1763883"/>
    <lineage>
        <taxon>Bacteria</taxon>
        <taxon>Pseudomonadati</taxon>
        <taxon>Pseudomonadota</taxon>
        <taxon>Gammaproteobacteria</taxon>
        <taxon>Vibrionales</taxon>
        <taxon>Vibrionaceae</taxon>
        <taxon>Vibrio</taxon>
    </lineage>
</organism>
<comment type="caution">
    <text evidence="2">The sequence shown here is derived from an EMBL/GenBank/DDBJ whole genome shotgun (WGS) entry which is preliminary data.</text>
</comment>
<evidence type="ECO:0000313" key="2">
    <source>
        <dbReference type="EMBL" id="KYN84448.1"/>
    </source>
</evidence>
<accession>A0A151KUP7</accession>
<dbReference type="Pfam" id="PF11060">
    <property type="entry name" value="DUF2861"/>
    <property type="match status" value="1"/>
</dbReference>